<organism evidence="2 3">
    <name type="scientific">Xenopus laevis</name>
    <name type="common">African clawed frog</name>
    <dbReference type="NCBI Taxonomy" id="8355"/>
    <lineage>
        <taxon>Eukaryota</taxon>
        <taxon>Metazoa</taxon>
        <taxon>Chordata</taxon>
        <taxon>Craniata</taxon>
        <taxon>Vertebrata</taxon>
        <taxon>Euteleostomi</taxon>
        <taxon>Amphibia</taxon>
        <taxon>Batrachia</taxon>
        <taxon>Anura</taxon>
        <taxon>Pipoidea</taxon>
        <taxon>Pipidae</taxon>
        <taxon>Xenopodinae</taxon>
        <taxon>Xenopus</taxon>
        <taxon>Xenopus</taxon>
    </lineage>
</organism>
<evidence type="ECO:0000313" key="2">
    <source>
        <dbReference type="EMBL" id="OCT91955.1"/>
    </source>
</evidence>
<accession>A0A974HVQ2</accession>
<dbReference type="PROSITE" id="PS50164">
    <property type="entry name" value="GIY_YIG"/>
    <property type="match status" value="1"/>
</dbReference>
<evidence type="ECO:0000313" key="3">
    <source>
        <dbReference type="Proteomes" id="UP000694892"/>
    </source>
</evidence>
<dbReference type="Proteomes" id="UP000694892">
    <property type="component" value="Chromosome 2S"/>
</dbReference>
<reference evidence="3" key="1">
    <citation type="journal article" date="2016" name="Nature">
        <title>Genome evolution in the allotetraploid frog Xenopus laevis.</title>
        <authorList>
            <person name="Session A.M."/>
            <person name="Uno Y."/>
            <person name="Kwon T."/>
            <person name="Chapman J.A."/>
            <person name="Toyoda A."/>
            <person name="Takahashi S."/>
            <person name="Fukui A."/>
            <person name="Hikosaka A."/>
            <person name="Suzuki A."/>
            <person name="Kondo M."/>
            <person name="van Heeringen S.J."/>
            <person name="Quigley I."/>
            <person name="Heinz S."/>
            <person name="Ogino H."/>
            <person name="Ochi H."/>
            <person name="Hellsten U."/>
            <person name="Lyons J.B."/>
            <person name="Simakov O."/>
            <person name="Putnam N."/>
            <person name="Stites J."/>
            <person name="Kuroki Y."/>
            <person name="Tanaka T."/>
            <person name="Michiue T."/>
            <person name="Watanabe M."/>
            <person name="Bogdanovic O."/>
            <person name="Lister R."/>
            <person name="Georgiou G."/>
            <person name="Paranjpe S.S."/>
            <person name="van Kruijsbergen I."/>
            <person name="Shu S."/>
            <person name="Carlson J."/>
            <person name="Kinoshita T."/>
            <person name="Ohta Y."/>
            <person name="Mawaribuchi S."/>
            <person name="Jenkins J."/>
            <person name="Grimwood J."/>
            <person name="Schmutz J."/>
            <person name="Mitros T."/>
            <person name="Mozaffari S.V."/>
            <person name="Suzuki Y."/>
            <person name="Haramoto Y."/>
            <person name="Yamamoto T.S."/>
            <person name="Takagi C."/>
            <person name="Heald R."/>
            <person name="Miller K."/>
            <person name="Haudenschild C."/>
            <person name="Kitzman J."/>
            <person name="Nakayama T."/>
            <person name="Izutsu Y."/>
            <person name="Robert J."/>
            <person name="Fortriede J."/>
            <person name="Burns K."/>
            <person name="Lotay V."/>
            <person name="Karimi K."/>
            <person name="Yasuoka Y."/>
            <person name="Dichmann D.S."/>
            <person name="Flajnik M.F."/>
            <person name="Houston D.W."/>
            <person name="Shendure J."/>
            <person name="DuPasquier L."/>
            <person name="Vize P.D."/>
            <person name="Zorn A.M."/>
            <person name="Ito M."/>
            <person name="Marcotte E.M."/>
            <person name="Wallingford J.B."/>
            <person name="Ito Y."/>
            <person name="Asashima M."/>
            <person name="Ueno N."/>
            <person name="Matsuda Y."/>
            <person name="Veenstra G.J."/>
            <person name="Fujiyama A."/>
            <person name="Harland R.M."/>
            <person name="Taira M."/>
            <person name="Rokhsar D.S."/>
        </authorList>
    </citation>
    <scope>NUCLEOTIDE SEQUENCE [LARGE SCALE GENOMIC DNA]</scope>
    <source>
        <strain evidence="3">J</strain>
    </source>
</reference>
<dbReference type="EMBL" id="CM004469">
    <property type="protein sequence ID" value="OCT91955.1"/>
    <property type="molecule type" value="Genomic_DNA"/>
</dbReference>
<dbReference type="InterPro" id="IPR000305">
    <property type="entry name" value="GIY-YIG_endonuc"/>
</dbReference>
<dbReference type="InterPro" id="IPR035901">
    <property type="entry name" value="GIY-YIG_endonuc_sf"/>
</dbReference>
<proteinExistence type="predicted"/>
<dbReference type="SUPFAM" id="SSF82771">
    <property type="entry name" value="GIY-YIG endonuclease"/>
    <property type="match status" value="1"/>
</dbReference>
<gene>
    <name evidence="2" type="ORF">XELAEV_18015012mg</name>
</gene>
<dbReference type="CDD" id="cd10442">
    <property type="entry name" value="GIY-YIG_PLEs"/>
    <property type="match status" value="1"/>
</dbReference>
<name>A0A974HVQ2_XENLA</name>
<feature type="domain" description="GIY-YIG" evidence="1">
    <location>
        <begin position="42"/>
        <end position="141"/>
    </location>
</feature>
<evidence type="ECO:0000259" key="1">
    <source>
        <dbReference type="PROSITE" id="PS50164"/>
    </source>
</evidence>
<protein>
    <recommendedName>
        <fullName evidence="1">GIY-YIG domain-containing protein</fullName>
    </recommendedName>
</protein>
<dbReference type="AlphaFoldDB" id="A0A974HVQ2"/>
<sequence>MFPCLRCVQCLYGLKELFSGKEIIHPRTRQIIQLRGHYTCVSKFAIYVLTCPCGLIFIGKTTPMVKSRVSQHHSSINLGNTTSPVSKHFLYKGHTADQLRFMLLETVPLLKRGGDRELKLKRREVWWIKKLKSLYPTGLNKD</sequence>
<dbReference type="Gene3D" id="3.40.1440.10">
    <property type="entry name" value="GIY-YIG endonuclease"/>
    <property type="match status" value="1"/>
</dbReference>